<reference evidence="1 2" key="1">
    <citation type="submission" date="2019-02" db="EMBL/GenBank/DDBJ databases">
        <title>Emended description of the genus Rhodopseudomonas and description of Rhodopseudomonas albus sp. nov., a non-phototrophic, heavy-metal-tolerant bacterium isolated from garden soil.</title>
        <authorList>
            <person name="Bao Z."/>
            <person name="Cao W.W."/>
            <person name="Sato Y."/>
            <person name="Nishizawa T."/>
            <person name="Zhao J."/>
            <person name="Guo Y."/>
            <person name="Ohta H."/>
        </authorList>
    </citation>
    <scope>NUCLEOTIDE SEQUENCE [LARGE SCALE GENOMIC DNA]</scope>
    <source>
        <strain evidence="1 2">SK50-23</strain>
    </source>
</reference>
<dbReference type="Proteomes" id="UP000682843">
    <property type="component" value="Chromosome"/>
</dbReference>
<accession>A0ABX8AAW0</accession>
<protein>
    <submittedName>
        <fullName evidence="1">Uncharacterized protein</fullName>
    </submittedName>
</protein>
<dbReference type="RefSeq" id="WP_211913103.1">
    <property type="nucleotide sequence ID" value="NZ_CP036498.1"/>
</dbReference>
<evidence type="ECO:0000313" key="2">
    <source>
        <dbReference type="Proteomes" id="UP000682843"/>
    </source>
</evidence>
<evidence type="ECO:0000313" key="1">
    <source>
        <dbReference type="EMBL" id="QUS39558.1"/>
    </source>
</evidence>
<sequence length="235" mass="26001">MAVRTRIDSVATDINLIISDLLTPEAQGKAAAAFARDAIAEADATNQRILGRIPPRTVTVDGVANAPLERVRPAGGSIIAEWEIVGDVLIWIARTLEDRSPRVKGDYLRGHTLFADGVEVAVSQNVPVAEEYTFVNVVPYSRILEVGKTDTGRDFLIQVPNRIYERTGRDAKALFKNVKIQSRFISLNDAYRLKFNQRSRHFKGGKAIYSSRQRPDRVAGAAITYPAIVVSQLNR</sequence>
<gene>
    <name evidence="1" type="ORF">RPMA_12460</name>
</gene>
<proteinExistence type="predicted"/>
<organism evidence="1 2">
    <name type="scientific">Tardiphaga alba</name>
    <dbReference type="NCBI Taxonomy" id="340268"/>
    <lineage>
        <taxon>Bacteria</taxon>
        <taxon>Pseudomonadati</taxon>
        <taxon>Pseudomonadota</taxon>
        <taxon>Alphaproteobacteria</taxon>
        <taxon>Hyphomicrobiales</taxon>
        <taxon>Nitrobacteraceae</taxon>
        <taxon>Tardiphaga</taxon>
    </lineage>
</organism>
<name>A0ABX8AAW0_9BRAD</name>
<dbReference type="EMBL" id="CP036498">
    <property type="protein sequence ID" value="QUS39558.1"/>
    <property type="molecule type" value="Genomic_DNA"/>
</dbReference>
<keyword evidence="2" id="KW-1185">Reference proteome</keyword>